<dbReference type="EMBL" id="JAGGLB010000003">
    <property type="protein sequence ID" value="MBP1989769.1"/>
    <property type="molecule type" value="Genomic_DNA"/>
</dbReference>
<organism evidence="2 3">
    <name type="scientific">Paenibacillus eucommiae</name>
    <dbReference type="NCBI Taxonomy" id="1355755"/>
    <lineage>
        <taxon>Bacteria</taxon>
        <taxon>Bacillati</taxon>
        <taxon>Bacillota</taxon>
        <taxon>Bacilli</taxon>
        <taxon>Bacillales</taxon>
        <taxon>Paenibacillaceae</taxon>
        <taxon>Paenibacillus</taxon>
    </lineage>
</organism>
<evidence type="ECO:0000313" key="2">
    <source>
        <dbReference type="EMBL" id="MBP1989769.1"/>
    </source>
</evidence>
<evidence type="ECO:0000313" key="3">
    <source>
        <dbReference type="Proteomes" id="UP001519287"/>
    </source>
</evidence>
<dbReference type="NCBIfam" id="NF005300">
    <property type="entry name" value="PRK06828.1"/>
    <property type="match status" value="1"/>
</dbReference>
<keyword evidence="2" id="KW-0378">Hydrolase</keyword>
<dbReference type="PANTHER" id="PTHR42678:SF34">
    <property type="entry name" value="OS04G0183300 PROTEIN"/>
    <property type="match status" value="1"/>
</dbReference>
<accession>A0ABS4IQD1</accession>
<dbReference type="EC" id="3.5.1.4" evidence="2"/>
<feature type="domain" description="Amidase" evidence="1">
    <location>
        <begin position="4"/>
        <end position="374"/>
    </location>
</feature>
<dbReference type="InterPro" id="IPR023631">
    <property type="entry name" value="Amidase_dom"/>
</dbReference>
<gene>
    <name evidence="2" type="ORF">J2Z66_001367</name>
</gene>
<dbReference type="PANTHER" id="PTHR42678">
    <property type="entry name" value="AMIDASE"/>
    <property type="match status" value="1"/>
</dbReference>
<dbReference type="Gene3D" id="3.90.1300.10">
    <property type="entry name" value="Amidase signature (AS) domain"/>
    <property type="match status" value="1"/>
</dbReference>
<dbReference type="InterPro" id="IPR036928">
    <property type="entry name" value="AS_sf"/>
</dbReference>
<dbReference type="Pfam" id="PF01425">
    <property type="entry name" value="Amidase"/>
    <property type="match status" value="1"/>
</dbReference>
<sequence>MNTIIEINPDAVKIAMSLDKERTEKGSRGPLHGIPILLKDNIDTFDNMHTSAGAVALAESFALKDSFVAEQLRSAGAVLLGKANMTEWANFMSDTMWAGYSSRGGLTMNPYGPGELFVGGSSSGSAAAIAANLAAAAIGTETTGSIICPSSQNFIVGLKPTIGLISRTGIIPISNSQDTPGPMTRTVKDAAILLGVMTGVDERDSSTLSSVNQSFKDYTQFLDRNFLKRARIGIPRFYYQNLDPERLAIMESAITLLIDEGATVIDPVVLSCEQVQWNFDVKRHEFKKYVNDYLSKLPVSVPVHTLSELIEYNTKHADVALKYGQSRLIWCDETSGSLNEPEYLESKKKNEMYARTEGIDYVLEKHSLDALLLPGNYEGTDIAGRAGYPLITVPAGYATHGSTTSEGWITKGPFGITFSGTSFSEPTLIKLAYAFEQATKHRFPPG</sequence>
<comment type="caution">
    <text evidence="2">The sequence shown here is derived from an EMBL/GenBank/DDBJ whole genome shotgun (WGS) entry which is preliminary data.</text>
</comment>
<reference evidence="2 3" key="1">
    <citation type="submission" date="2021-03" db="EMBL/GenBank/DDBJ databases">
        <title>Genomic Encyclopedia of Type Strains, Phase IV (KMG-IV): sequencing the most valuable type-strain genomes for metagenomic binning, comparative biology and taxonomic classification.</title>
        <authorList>
            <person name="Goeker M."/>
        </authorList>
    </citation>
    <scope>NUCLEOTIDE SEQUENCE [LARGE SCALE GENOMIC DNA]</scope>
    <source>
        <strain evidence="2 3">DSM 26048</strain>
    </source>
</reference>
<protein>
    <submittedName>
        <fullName evidence="2">Amidase</fullName>
        <ecNumber evidence="2">3.5.1.4</ecNumber>
    </submittedName>
</protein>
<keyword evidence="3" id="KW-1185">Reference proteome</keyword>
<dbReference type="GO" id="GO:0004040">
    <property type="term" value="F:amidase activity"/>
    <property type="evidence" value="ECO:0007669"/>
    <property type="project" value="UniProtKB-EC"/>
</dbReference>
<evidence type="ECO:0000259" key="1">
    <source>
        <dbReference type="Pfam" id="PF01425"/>
    </source>
</evidence>
<name>A0ABS4IQD1_9BACL</name>
<proteinExistence type="predicted"/>
<dbReference type="Proteomes" id="UP001519287">
    <property type="component" value="Unassembled WGS sequence"/>
</dbReference>
<dbReference type="SUPFAM" id="SSF75304">
    <property type="entry name" value="Amidase signature (AS) enzymes"/>
    <property type="match status" value="1"/>
</dbReference>